<protein>
    <submittedName>
        <fullName evidence="9">Membrane-bound lysozyme-inhibitor of c-type lysozyme</fullName>
    </submittedName>
</protein>
<evidence type="ECO:0000259" key="8">
    <source>
        <dbReference type="Pfam" id="PF09864"/>
    </source>
</evidence>
<keyword evidence="3" id="KW-0564">Palmitate</keyword>
<dbReference type="Pfam" id="PF07007">
    <property type="entry name" value="LprI"/>
    <property type="match status" value="1"/>
</dbReference>
<feature type="compositionally biased region" description="Low complexity" evidence="5">
    <location>
        <begin position="29"/>
        <end position="38"/>
    </location>
</feature>
<organism evidence="9">
    <name type="scientific">Mycobacterium riyadhense</name>
    <dbReference type="NCBI Taxonomy" id="486698"/>
    <lineage>
        <taxon>Bacteria</taxon>
        <taxon>Bacillati</taxon>
        <taxon>Actinomycetota</taxon>
        <taxon>Actinomycetes</taxon>
        <taxon>Mycobacteriales</taxon>
        <taxon>Mycobacteriaceae</taxon>
        <taxon>Mycobacterium</taxon>
    </lineage>
</organism>
<evidence type="ECO:0000256" key="1">
    <source>
        <dbReference type="ARBA" id="ARBA00022729"/>
    </source>
</evidence>
<feature type="domain" description="Lysozyme inhibitor LprI-like N-terminal" evidence="7">
    <location>
        <begin position="47"/>
        <end position="124"/>
    </location>
</feature>
<dbReference type="InterPro" id="IPR018660">
    <property type="entry name" value="MliC"/>
</dbReference>
<dbReference type="Gene3D" id="1.20.1270.180">
    <property type="match status" value="1"/>
</dbReference>
<evidence type="ECO:0000256" key="4">
    <source>
        <dbReference type="ARBA" id="ARBA00023288"/>
    </source>
</evidence>
<feature type="chain" id="PRO_5024809135" evidence="6">
    <location>
        <begin position="21"/>
        <end position="215"/>
    </location>
</feature>
<evidence type="ECO:0000256" key="6">
    <source>
        <dbReference type="SAM" id="SignalP"/>
    </source>
</evidence>
<keyword evidence="4" id="KW-0449">Lipoprotein</keyword>
<feature type="region of interest" description="Disordered" evidence="5">
    <location>
        <begin position="18"/>
        <end position="38"/>
    </location>
</feature>
<dbReference type="PANTHER" id="PTHR37549">
    <property type="entry name" value="LIPOPROTEIN LPRI"/>
    <property type="match status" value="1"/>
</dbReference>
<dbReference type="Gene3D" id="2.40.128.200">
    <property type="match status" value="1"/>
</dbReference>
<proteinExistence type="predicted"/>
<sequence length="215" mass="22773">MRLIAAIVAALVLSACSSQATPPAPSSPPETMSSSAAAPAAGSTLDCAKPANAAQQLACTDPKLADLDHRLQTAYQRALDRPGADKAALTAAQNSWAPTRDQCAQNADMPTCVLEAYQTRLVQLAIADPATVTPPLITYRCPADSGPLTARFYNQFDPKAAVVNWKGNQYILFVQPSGSGARYGRQGIEYWEHQGEVRLDFSGVSQGATFVCQTS</sequence>
<evidence type="ECO:0000259" key="7">
    <source>
        <dbReference type="Pfam" id="PF07007"/>
    </source>
</evidence>
<dbReference type="PROSITE" id="PS51257">
    <property type="entry name" value="PROKAR_LIPOPROTEIN"/>
    <property type="match status" value="1"/>
</dbReference>
<feature type="signal peptide" evidence="6">
    <location>
        <begin position="1"/>
        <end position="20"/>
    </location>
</feature>
<evidence type="ECO:0000256" key="3">
    <source>
        <dbReference type="ARBA" id="ARBA00023139"/>
    </source>
</evidence>
<dbReference type="InterPro" id="IPR009739">
    <property type="entry name" value="LprI-like_N"/>
</dbReference>
<dbReference type="GO" id="GO:0005576">
    <property type="term" value="C:extracellular region"/>
    <property type="evidence" value="ECO:0007669"/>
    <property type="project" value="TreeGrafter"/>
</dbReference>
<keyword evidence="1 6" id="KW-0732">Signal</keyword>
<reference evidence="9" key="1">
    <citation type="submission" date="2019-05" db="EMBL/GenBank/DDBJ databases">
        <authorList>
            <person name="Naeem R."/>
            <person name="Antony C."/>
            <person name="Guan Q."/>
        </authorList>
    </citation>
    <scope>NUCLEOTIDE SEQUENCE</scope>
    <source>
        <strain evidence="9">2</strain>
    </source>
</reference>
<dbReference type="InterPro" id="IPR036328">
    <property type="entry name" value="MliC_sf"/>
</dbReference>
<dbReference type="SUPFAM" id="SSF141488">
    <property type="entry name" value="YdhA-like"/>
    <property type="match status" value="1"/>
</dbReference>
<dbReference type="RefSeq" id="WP_204803179.1">
    <property type="nucleotide sequence ID" value="NZ_CAJMWM010000001.1"/>
</dbReference>
<name>A0A653EII4_9MYCO</name>
<dbReference type="Pfam" id="PF09864">
    <property type="entry name" value="MliC"/>
    <property type="match status" value="1"/>
</dbReference>
<feature type="domain" description="C-type lysozyme inhibitor" evidence="8">
    <location>
        <begin position="139"/>
        <end position="203"/>
    </location>
</feature>
<dbReference type="EMBL" id="LR589078">
    <property type="protein sequence ID" value="VTO97286.1"/>
    <property type="molecule type" value="Genomic_DNA"/>
</dbReference>
<gene>
    <name evidence="9" type="ORF">BIN_B_02006</name>
</gene>
<keyword evidence="2" id="KW-0472">Membrane</keyword>
<dbReference type="AlphaFoldDB" id="A0A653EII4"/>
<evidence type="ECO:0000313" key="9">
    <source>
        <dbReference type="EMBL" id="VTO97286.1"/>
    </source>
</evidence>
<dbReference type="InterPro" id="IPR052755">
    <property type="entry name" value="Lysozyme_Inhibitor_LprI"/>
</dbReference>
<accession>A0A653EII4</accession>
<evidence type="ECO:0000256" key="2">
    <source>
        <dbReference type="ARBA" id="ARBA00023136"/>
    </source>
</evidence>
<evidence type="ECO:0000256" key="5">
    <source>
        <dbReference type="SAM" id="MobiDB-lite"/>
    </source>
</evidence>
<dbReference type="PANTHER" id="PTHR37549:SF1">
    <property type="entry name" value="LIPOPROTEIN LPRI"/>
    <property type="match status" value="1"/>
</dbReference>